<reference evidence="1 2" key="1">
    <citation type="submission" date="2018-11" db="EMBL/GenBank/DDBJ databases">
        <title>Chryseotalea sanarue gen. nov., sp., nov., a member of the family Cytophagaceae, isolated from a brackish lake in Hamamatsu Japan.</title>
        <authorList>
            <person name="Maejima Y."/>
            <person name="Iino T."/>
            <person name="Muraguchi Y."/>
            <person name="Fukuda K."/>
            <person name="Ohkuma M."/>
            <person name="Moriuchi R."/>
            <person name="Dohra H."/>
            <person name="Kimbara K."/>
            <person name="Shintani M."/>
        </authorList>
    </citation>
    <scope>NUCLEOTIDE SEQUENCE [LARGE SCALE GENOMIC DNA]</scope>
    <source>
        <strain evidence="1 2">Ys</strain>
    </source>
</reference>
<dbReference type="Gene3D" id="3.40.50.620">
    <property type="entry name" value="HUPs"/>
    <property type="match status" value="1"/>
</dbReference>
<dbReference type="EMBL" id="BHXQ01000005">
    <property type="protein sequence ID" value="GCC52465.1"/>
    <property type="molecule type" value="Genomic_DNA"/>
</dbReference>
<keyword evidence="2" id="KW-1185">Reference proteome</keyword>
<comment type="caution">
    <text evidence="1">The sequence shown here is derived from an EMBL/GenBank/DDBJ whole genome shotgun (WGS) entry which is preliminary data.</text>
</comment>
<sequence length="369" mass="43638">MENLLEYQICKNCVLDTTDKDIVFDAEGVCNYCREVSNNIDKFIFSPEQEKENLTNLVAKIKQEQKGEYDSILGVSGGVDSSYLMHLAHSLGLNPLIVHFDNGWNSELAVSNIKKIIEKCGFHLETYVIDWPEFKDLQRSFFKAGVLDIELLTDQAIVATMFKIRRQHKIKYVLSGTNYRTEYGMPPSWAWRKFDYQNIKDIQSKFGTRKIKSFPIIRSWQFQLIKMFGLGGEFVEPLNMINYRKLEIMKFLQQEYGWEYYGGKHYESVFTKFYQAYVLPVKFKIDKRRPHLSSLIRNNEITREDAIRELNEPIYKPEVLRSEKEYVLKKLDFSEAEFDAMMAAPPKSHLDYKSDDWMFKIWGRFRRNK</sequence>
<dbReference type="NCBIfam" id="TIGR03573">
    <property type="entry name" value="WbuX"/>
    <property type="match status" value="1"/>
</dbReference>
<dbReference type="InterPro" id="IPR020022">
    <property type="entry name" value="N-acetyl_sugar_amidoTrfase"/>
</dbReference>
<organism evidence="1 2">
    <name type="scientific">Chryseotalea sanaruensis</name>
    <dbReference type="NCBI Taxonomy" id="2482724"/>
    <lineage>
        <taxon>Bacteria</taxon>
        <taxon>Pseudomonadati</taxon>
        <taxon>Bacteroidota</taxon>
        <taxon>Cytophagia</taxon>
        <taxon>Cytophagales</taxon>
        <taxon>Chryseotaleaceae</taxon>
        <taxon>Chryseotalea</taxon>
    </lineage>
</organism>
<dbReference type="AlphaFoldDB" id="A0A401UC65"/>
<proteinExistence type="predicted"/>
<dbReference type="GO" id="GO:0016740">
    <property type="term" value="F:transferase activity"/>
    <property type="evidence" value="ECO:0007669"/>
    <property type="project" value="UniProtKB-KW"/>
</dbReference>
<dbReference type="SUPFAM" id="SSF52402">
    <property type="entry name" value="Adenine nucleotide alpha hydrolases-like"/>
    <property type="match status" value="1"/>
</dbReference>
<gene>
    <name evidence="1" type="ORF">SanaruYs_27020</name>
</gene>
<keyword evidence="1" id="KW-0808">Transferase</keyword>
<evidence type="ECO:0000313" key="2">
    <source>
        <dbReference type="Proteomes" id="UP000288227"/>
    </source>
</evidence>
<evidence type="ECO:0000313" key="1">
    <source>
        <dbReference type="EMBL" id="GCC52465.1"/>
    </source>
</evidence>
<dbReference type="RefSeq" id="WP_127123124.1">
    <property type="nucleotide sequence ID" value="NZ_BHXQ01000005.1"/>
</dbReference>
<accession>A0A401UC65</accession>
<dbReference type="Proteomes" id="UP000288227">
    <property type="component" value="Unassembled WGS sequence"/>
</dbReference>
<dbReference type="InterPro" id="IPR014729">
    <property type="entry name" value="Rossmann-like_a/b/a_fold"/>
</dbReference>
<dbReference type="OrthoDB" id="702at2"/>
<name>A0A401UC65_9BACT</name>
<protein>
    <submittedName>
        <fullName evidence="1">N-acetyl sugar amidotransferase</fullName>
    </submittedName>
</protein>